<name>A0A5K7XNP6_9BACT</name>
<evidence type="ECO:0000313" key="2">
    <source>
        <dbReference type="EMBL" id="BBO34819.1"/>
    </source>
</evidence>
<protein>
    <recommendedName>
        <fullName evidence="4">Peptidase C51 domain-containing protein</fullName>
    </recommendedName>
</protein>
<organism evidence="2 3">
    <name type="scientific">Lacipirellula parvula</name>
    <dbReference type="NCBI Taxonomy" id="2650471"/>
    <lineage>
        <taxon>Bacteria</taxon>
        <taxon>Pseudomonadati</taxon>
        <taxon>Planctomycetota</taxon>
        <taxon>Planctomycetia</taxon>
        <taxon>Pirellulales</taxon>
        <taxon>Lacipirellulaceae</taxon>
        <taxon>Lacipirellula</taxon>
    </lineage>
</organism>
<feature type="chain" id="PRO_5025021025" description="Peptidase C51 domain-containing protein" evidence="1">
    <location>
        <begin position="20"/>
        <end position="216"/>
    </location>
</feature>
<reference evidence="3" key="1">
    <citation type="submission" date="2019-10" db="EMBL/GenBank/DDBJ databases">
        <title>Lacipirellula parvula gen. nov., sp. nov., representing a lineage of planctomycetes widespread in freshwater anoxic habitats, and description of the family Lacipirellulaceae.</title>
        <authorList>
            <person name="Dedysh S.N."/>
            <person name="Kulichevskaya I.S."/>
            <person name="Beletsky A.V."/>
            <person name="Rakitin A.L."/>
            <person name="Mardanov A.V."/>
            <person name="Ivanova A.A."/>
            <person name="Saltykova V.X."/>
            <person name="Rijpstra W.I.C."/>
            <person name="Sinninghe Damste J.S."/>
            <person name="Ravin N.V."/>
        </authorList>
    </citation>
    <scope>NUCLEOTIDE SEQUENCE [LARGE SCALE GENOMIC DNA]</scope>
    <source>
        <strain evidence="3">PX69</strain>
    </source>
</reference>
<dbReference type="RefSeq" id="WP_152100318.1">
    <property type="nucleotide sequence ID" value="NZ_AP021861.1"/>
</dbReference>
<keyword evidence="1" id="KW-0732">Signal</keyword>
<evidence type="ECO:0000256" key="1">
    <source>
        <dbReference type="SAM" id="SignalP"/>
    </source>
</evidence>
<dbReference type="KEGG" id="lpav:PLANPX_4431"/>
<evidence type="ECO:0008006" key="4">
    <source>
        <dbReference type="Google" id="ProtNLM"/>
    </source>
</evidence>
<dbReference type="EMBL" id="AP021861">
    <property type="protein sequence ID" value="BBO34819.1"/>
    <property type="molecule type" value="Genomic_DNA"/>
</dbReference>
<dbReference type="Proteomes" id="UP000326837">
    <property type="component" value="Chromosome"/>
</dbReference>
<gene>
    <name evidence="2" type="ORF">PLANPX_4431</name>
</gene>
<proteinExistence type="predicted"/>
<dbReference type="AlphaFoldDB" id="A0A5K7XNP6"/>
<sequence length="216" mass="23726">MTRIILTCGLLMLWSPGLAPLQAAQPAKPGDDVVAAAREIPDGGTYVWAGESGVPHDIRHDGALILKAQKKGTFCSGFTFTVAMEAARDRGLLRGKSADAVRQFQQEWYGSSEEAAERQCALAVERLGIGHEVKSLDEVQPGDFVQIWRTNKTGHSVLFLEWVREGGEAVGIKYRSSQKSTDGVGDRVEYFADAQGHDGKVDRRRIYIARLDPKLE</sequence>
<feature type="signal peptide" evidence="1">
    <location>
        <begin position="1"/>
        <end position="19"/>
    </location>
</feature>
<dbReference type="Gene3D" id="3.90.1720.10">
    <property type="entry name" value="endopeptidase domain like (from Nostoc punctiforme)"/>
    <property type="match status" value="1"/>
</dbReference>
<keyword evidence="3" id="KW-1185">Reference proteome</keyword>
<evidence type="ECO:0000313" key="3">
    <source>
        <dbReference type="Proteomes" id="UP000326837"/>
    </source>
</evidence>
<accession>A0A5K7XNP6</accession>